<keyword evidence="3" id="KW-1185">Reference proteome</keyword>
<protein>
    <recommendedName>
        <fullName evidence="4">Proline racemase</fullName>
    </recommendedName>
</protein>
<proteinExistence type="inferred from homology"/>
<sequence>MAGDSRLREIEVVDVSVGGDVHRVVLGGVLPVPGASVHDQMRHLEDKADGLRRLLISEPYGAEHMCVDLVVPAKRADCSLGFVIMEVMGYPVYSGSNSLATGAALVEAGLVPAPEGERPDPDGVTRRPVRLEAPGGPVELTAELVDGRVRRMRTGGDDAFAVALDRSVHVPGLGEVGYDLMYTGGFYVLVDADKLGLALTWANEPALNDTAFRIMEAVRDGFTDVHPTLGDLGPPPFLHFMGPSHTRADGVIEGRCAAYGHPKVIWRCPTGTGTSARLARLHARGAAEVGTRLASIAPTGNVFDGTITGTSQVGETPAIRTEIAARPSLLARLKVQVDLDDPLVTAYELDDVLGPGPDLTRRG</sequence>
<dbReference type="SFLD" id="SFLDS00028">
    <property type="entry name" value="Proline_Racemase"/>
    <property type="match status" value="1"/>
</dbReference>
<accession>A0ABS1DDH3</accession>
<organism evidence="2 3">
    <name type="scientific">Rhodovibrio sodomensis</name>
    <dbReference type="NCBI Taxonomy" id="1088"/>
    <lineage>
        <taxon>Bacteria</taxon>
        <taxon>Pseudomonadati</taxon>
        <taxon>Pseudomonadota</taxon>
        <taxon>Alphaproteobacteria</taxon>
        <taxon>Rhodospirillales</taxon>
        <taxon>Rhodovibrionaceae</taxon>
        <taxon>Rhodovibrio</taxon>
    </lineage>
</organism>
<evidence type="ECO:0000313" key="2">
    <source>
        <dbReference type="EMBL" id="MBK1668503.1"/>
    </source>
</evidence>
<evidence type="ECO:0008006" key="4">
    <source>
        <dbReference type="Google" id="ProtNLM"/>
    </source>
</evidence>
<dbReference type="PANTHER" id="PTHR33442">
    <property type="entry name" value="TRANS-3-HYDROXY-L-PROLINE DEHYDRATASE"/>
    <property type="match status" value="1"/>
</dbReference>
<evidence type="ECO:0000256" key="1">
    <source>
        <dbReference type="ARBA" id="ARBA00007529"/>
    </source>
</evidence>
<dbReference type="EMBL" id="NRRL01000024">
    <property type="protein sequence ID" value="MBK1668503.1"/>
    <property type="molecule type" value="Genomic_DNA"/>
</dbReference>
<reference evidence="2 3" key="1">
    <citation type="journal article" date="2020" name="Microorganisms">
        <title>Osmotic Adaptation and Compatible Solute Biosynthesis of Phototrophic Bacteria as Revealed from Genome Analyses.</title>
        <authorList>
            <person name="Imhoff J.F."/>
            <person name="Rahn T."/>
            <person name="Kunzel S."/>
            <person name="Keller A."/>
            <person name="Neulinger S.C."/>
        </authorList>
    </citation>
    <scope>NUCLEOTIDE SEQUENCE [LARGE SCALE GENOMIC DNA]</scope>
    <source>
        <strain evidence="2 3">DSM 9895</strain>
    </source>
</reference>
<dbReference type="RefSeq" id="WP_200340811.1">
    <property type="nucleotide sequence ID" value="NZ_NRRL01000024.1"/>
</dbReference>
<evidence type="ECO:0000313" key="3">
    <source>
        <dbReference type="Proteomes" id="UP001296873"/>
    </source>
</evidence>
<comment type="similarity">
    <text evidence="1">Belongs to the proline racemase family.</text>
</comment>
<dbReference type="Proteomes" id="UP001296873">
    <property type="component" value="Unassembled WGS sequence"/>
</dbReference>
<dbReference type="InterPro" id="IPR008794">
    <property type="entry name" value="Pro_racemase_fam"/>
</dbReference>
<gene>
    <name evidence="2" type="ORF">CKO28_10705</name>
</gene>
<comment type="caution">
    <text evidence="2">The sequence shown here is derived from an EMBL/GenBank/DDBJ whole genome shotgun (WGS) entry which is preliminary data.</text>
</comment>
<dbReference type="Pfam" id="PF05544">
    <property type="entry name" value="Pro_racemase"/>
    <property type="match status" value="1"/>
</dbReference>
<name>A0ABS1DDH3_9PROT</name>
<dbReference type="PANTHER" id="PTHR33442:SF5">
    <property type="entry name" value="BIFUNCTIONAL TRANS-3-HYDROXY-L-PROLINE DEHYDRATASE_2-EPIMERASE"/>
    <property type="match status" value="1"/>
</dbReference>
<dbReference type="Gene3D" id="3.10.310.10">
    <property type="entry name" value="Diaminopimelate Epimerase, Chain A, domain 1"/>
    <property type="match status" value="2"/>
</dbReference>
<dbReference type="SUPFAM" id="SSF54506">
    <property type="entry name" value="Diaminopimelate epimerase-like"/>
    <property type="match status" value="1"/>
</dbReference>